<keyword evidence="3" id="KW-1185">Reference proteome</keyword>
<dbReference type="Pfam" id="PF01352">
    <property type="entry name" value="KRAB"/>
    <property type="match status" value="1"/>
</dbReference>
<evidence type="ECO:0000313" key="2">
    <source>
        <dbReference type="Ensembl" id="ENSSHAP00000040020.1"/>
    </source>
</evidence>
<dbReference type="SUPFAM" id="SSF109640">
    <property type="entry name" value="KRAB domain (Kruppel-associated box)"/>
    <property type="match status" value="1"/>
</dbReference>
<organism evidence="2 3">
    <name type="scientific">Sarcophilus harrisii</name>
    <name type="common">Tasmanian devil</name>
    <name type="synonym">Sarcophilus laniarius</name>
    <dbReference type="NCBI Taxonomy" id="9305"/>
    <lineage>
        <taxon>Eukaryota</taxon>
        <taxon>Metazoa</taxon>
        <taxon>Chordata</taxon>
        <taxon>Craniata</taxon>
        <taxon>Vertebrata</taxon>
        <taxon>Euteleostomi</taxon>
        <taxon>Mammalia</taxon>
        <taxon>Metatheria</taxon>
        <taxon>Dasyuromorphia</taxon>
        <taxon>Dasyuridae</taxon>
        <taxon>Sarcophilus</taxon>
    </lineage>
</organism>
<dbReference type="Gene3D" id="6.10.140.140">
    <property type="match status" value="1"/>
</dbReference>
<dbReference type="AlphaFoldDB" id="A0A7N4PKV3"/>
<reference evidence="2" key="2">
    <citation type="submission" date="2025-08" db="UniProtKB">
        <authorList>
            <consortium name="Ensembl"/>
        </authorList>
    </citation>
    <scope>IDENTIFICATION</scope>
</reference>
<dbReference type="GO" id="GO:0006355">
    <property type="term" value="P:regulation of DNA-templated transcription"/>
    <property type="evidence" value="ECO:0007669"/>
    <property type="project" value="InterPro"/>
</dbReference>
<dbReference type="InterPro" id="IPR001909">
    <property type="entry name" value="KRAB"/>
</dbReference>
<accession>A0A7N4PKV3</accession>
<sequence length="121" mass="14199">DGHGSFQQRDGFRTEWGFLDHLQKLLYKKVMMENARNPLSLGPPVPREDVISYFEQTEASWLLDKESLRSCLLGKKNPTIATGKTRVHFQRSTLKDKKKAFMSKSNMKWIPAWREFIELKK</sequence>
<evidence type="ECO:0000259" key="1">
    <source>
        <dbReference type="PROSITE" id="PS50805"/>
    </source>
</evidence>
<dbReference type="InParanoid" id="A0A7N4PKV3"/>
<dbReference type="InterPro" id="IPR036051">
    <property type="entry name" value="KRAB_dom_sf"/>
</dbReference>
<proteinExistence type="predicted"/>
<dbReference type="Proteomes" id="UP000007648">
    <property type="component" value="Unassembled WGS sequence"/>
</dbReference>
<reference evidence="2" key="3">
    <citation type="submission" date="2025-09" db="UniProtKB">
        <authorList>
            <consortium name="Ensembl"/>
        </authorList>
    </citation>
    <scope>IDENTIFICATION</scope>
</reference>
<dbReference type="SMART" id="SM00349">
    <property type="entry name" value="KRAB"/>
    <property type="match status" value="1"/>
</dbReference>
<name>A0A7N4PKV3_SARHA</name>
<reference evidence="2 3" key="1">
    <citation type="journal article" date="2011" name="Proc. Natl. Acad. Sci. U.S.A.">
        <title>Genetic diversity and population structure of the endangered marsupial Sarcophilus harrisii (Tasmanian devil).</title>
        <authorList>
            <person name="Miller W."/>
            <person name="Hayes V.M."/>
            <person name="Ratan A."/>
            <person name="Petersen D.C."/>
            <person name="Wittekindt N.E."/>
            <person name="Miller J."/>
            <person name="Walenz B."/>
            <person name="Knight J."/>
            <person name="Qi J."/>
            <person name="Zhao F."/>
            <person name="Wang Q."/>
            <person name="Bedoya-Reina O.C."/>
            <person name="Katiyar N."/>
            <person name="Tomsho L.P."/>
            <person name="Kasson L.M."/>
            <person name="Hardie R.A."/>
            <person name="Woodbridge P."/>
            <person name="Tindall E.A."/>
            <person name="Bertelsen M.F."/>
            <person name="Dixon D."/>
            <person name="Pyecroft S."/>
            <person name="Helgen K.M."/>
            <person name="Lesk A.M."/>
            <person name="Pringle T.H."/>
            <person name="Patterson N."/>
            <person name="Zhang Y."/>
            <person name="Kreiss A."/>
            <person name="Woods G.M."/>
            <person name="Jones M.E."/>
            <person name="Schuster S.C."/>
        </authorList>
    </citation>
    <scope>NUCLEOTIDE SEQUENCE [LARGE SCALE GENOMIC DNA]</scope>
</reference>
<dbReference type="Ensembl" id="ENSSHAT00000047274.1">
    <property type="protein sequence ID" value="ENSSHAP00000040020.1"/>
    <property type="gene ID" value="ENSSHAG00000028825.1"/>
</dbReference>
<evidence type="ECO:0000313" key="3">
    <source>
        <dbReference type="Proteomes" id="UP000007648"/>
    </source>
</evidence>
<protein>
    <recommendedName>
        <fullName evidence="1">KRAB domain-containing protein</fullName>
    </recommendedName>
</protein>
<dbReference type="PROSITE" id="PS50805">
    <property type="entry name" value="KRAB"/>
    <property type="match status" value="1"/>
</dbReference>
<feature type="domain" description="KRAB" evidence="1">
    <location>
        <begin position="4"/>
        <end position="73"/>
    </location>
</feature>